<evidence type="ECO:0000313" key="1">
    <source>
        <dbReference type="EMBL" id="KAI3828515.1"/>
    </source>
</evidence>
<organism evidence="1 2">
    <name type="scientific">Smallanthus sonchifolius</name>
    <dbReference type="NCBI Taxonomy" id="185202"/>
    <lineage>
        <taxon>Eukaryota</taxon>
        <taxon>Viridiplantae</taxon>
        <taxon>Streptophyta</taxon>
        <taxon>Embryophyta</taxon>
        <taxon>Tracheophyta</taxon>
        <taxon>Spermatophyta</taxon>
        <taxon>Magnoliopsida</taxon>
        <taxon>eudicotyledons</taxon>
        <taxon>Gunneridae</taxon>
        <taxon>Pentapetalae</taxon>
        <taxon>asterids</taxon>
        <taxon>campanulids</taxon>
        <taxon>Asterales</taxon>
        <taxon>Asteraceae</taxon>
        <taxon>Asteroideae</taxon>
        <taxon>Heliantheae alliance</taxon>
        <taxon>Millerieae</taxon>
        <taxon>Smallanthus</taxon>
    </lineage>
</organism>
<reference evidence="1 2" key="2">
    <citation type="journal article" date="2022" name="Mol. Ecol. Resour.">
        <title>The genomes of chicory, endive, great burdock and yacon provide insights into Asteraceae paleo-polyploidization history and plant inulin production.</title>
        <authorList>
            <person name="Fan W."/>
            <person name="Wang S."/>
            <person name="Wang H."/>
            <person name="Wang A."/>
            <person name="Jiang F."/>
            <person name="Liu H."/>
            <person name="Zhao H."/>
            <person name="Xu D."/>
            <person name="Zhang Y."/>
        </authorList>
    </citation>
    <scope>NUCLEOTIDE SEQUENCE [LARGE SCALE GENOMIC DNA]</scope>
    <source>
        <strain evidence="2">cv. Yunnan</strain>
        <tissue evidence="1">Leaves</tissue>
    </source>
</reference>
<name>A0ACB9K8J8_9ASTR</name>
<protein>
    <submittedName>
        <fullName evidence="1">Uncharacterized protein</fullName>
    </submittedName>
</protein>
<dbReference type="EMBL" id="CM042018">
    <property type="protein sequence ID" value="KAI3828515.1"/>
    <property type="molecule type" value="Genomic_DNA"/>
</dbReference>
<dbReference type="Proteomes" id="UP001056120">
    <property type="component" value="Linkage Group LG01"/>
</dbReference>
<keyword evidence="2" id="KW-1185">Reference proteome</keyword>
<accession>A0ACB9K8J8</accession>
<reference evidence="2" key="1">
    <citation type="journal article" date="2022" name="Mol. Ecol. Resour.">
        <title>The genomes of chicory, endive, great burdock and yacon provide insights into Asteraceae palaeo-polyploidization history and plant inulin production.</title>
        <authorList>
            <person name="Fan W."/>
            <person name="Wang S."/>
            <person name="Wang H."/>
            <person name="Wang A."/>
            <person name="Jiang F."/>
            <person name="Liu H."/>
            <person name="Zhao H."/>
            <person name="Xu D."/>
            <person name="Zhang Y."/>
        </authorList>
    </citation>
    <scope>NUCLEOTIDE SEQUENCE [LARGE SCALE GENOMIC DNA]</scope>
    <source>
        <strain evidence="2">cv. Yunnan</strain>
    </source>
</reference>
<proteinExistence type="predicted"/>
<evidence type="ECO:0000313" key="2">
    <source>
        <dbReference type="Proteomes" id="UP001056120"/>
    </source>
</evidence>
<sequence length="111" mass="13326">MDLEDDMHDANDVDSYEEDYYSGDARYNDDEDDARYEFLHNDYDDYDAVLVSRIAVTNYKRSKRSRNTQDSRRRHRATPERLKALQLVATRVVFSDRWRRGVIATRKIKEK</sequence>
<comment type="caution">
    <text evidence="1">The sequence shown here is derived from an EMBL/GenBank/DDBJ whole genome shotgun (WGS) entry which is preliminary data.</text>
</comment>
<gene>
    <name evidence="1" type="ORF">L1987_02616</name>
</gene>